<dbReference type="Pfam" id="PF00514">
    <property type="entry name" value="Arm"/>
    <property type="match status" value="4"/>
</dbReference>
<dbReference type="GO" id="GO:0098609">
    <property type="term" value="P:cell-cell adhesion"/>
    <property type="evidence" value="ECO:0007669"/>
    <property type="project" value="InterPro"/>
</dbReference>
<reference evidence="12 13" key="1">
    <citation type="submission" date="2012-03" db="EMBL/GenBank/DDBJ databases">
        <title>Whole Genome Assembly of Papio anubis.</title>
        <authorList>
            <person name="Liu Y.L."/>
            <person name="Abraham K.A."/>
            <person name="Akbar H.A."/>
            <person name="Ali S.A."/>
            <person name="Anosike U.A."/>
            <person name="Aqrawi P.A."/>
            <person name="Arias F.A."/>
            <person name="Attaway T.A."/>
            <person name="Awwad R.A."/>
            <person name="Babu C.B."/>
            <person name="Bandaranaike D.B."/>
            <person name="Battles P.B."/>
            <person name="Bell A.B."/>
            <person name="Beltran B.B."/>
            <person name="Berhane-Mersha D.B."/>
            <person name="Bess C.B."/>
            <person name="Bickham C.B."/>
            <person name="Bolden T.B."/>
            <person name="Carter K.C."/>
            <person name="Chau D.C."/>
            <person name="Chavez A.C."/>
            <person name="Clerc-Blankenburg K.C."/>
            <person name="Coyle M.C."/>
            <person name="Dao M.D."/>
            <person name="Davila M.L.D."/>
            <person name="Davy-Carroll L.D."/>
            <person name="Denson S.D."/>
            <person name="Dinh H.D."/>
            <person name="Fernandez S.F."/>
            <person name="Fernando P.F."/>
            <person name="Forbes L.F."/>
            <person name="Francis C.F."/>
            <person name="Francisco L.F."/>
            <person name="Fu Q.F."/>
            <person name="Garcia-Iii R.G."/>
            <person name="Garrett T.G."/>
            <person name="Gross S.G."/>
            <person name="Gubbala S.G."/>
            <person name="Hirani K.H."/>
            <person name="Hogues M.H."/>
            <person name="Hollins B.H."/>
            <person name="Jackson L.J."/>
            <person name="Javaid M.J."/>
            <person name="Jhangiani S.J."/>
            <person name="Johnson A.J."/>
            <person name="Johnson B.J."/>
            <person name="Jones J.J."/>
            <person name="Joshi V.J."/>
            <person name="Kalu J.K."/>
            <person name="Khan N.K."/>
            <person name="Korchina V.K."/>
            <person name="Kovar C.K."/>
            <person name="Lago L.L."/>
            <person name="Lara F.L."/>
            <person name="Le T.-K.L."/>
            <person name="Lee S.L."/>
            <person name="Legall-Iii F.L."/>
            <person name="Lemon S.L."/>
            <person name="Liu J.L."/>
            <person name="Liu Y.-S.L."/>
            <person name="Liyanage D.L."/>
            <person name="Lopez J.L."/>
            <person name="Lorensuhewa L.L."/>
            <person name="Mata R.M."/>
            <person name="Mathew T.M."/>
            <person name="Mercado C.M."/>
            <person name="Mercado I.M."/>
            <person name="Morales K.M."/>
            <person name="Morgan M.M."/>
            <person name="Munidasa M.M."/>
            <person name="Ngo D.N."/>
            <person name="Nguyen L.N."/>
            <person name="Nguyen T.N."/>
            <person name="Nguyen N.N."/>
            <person name="Obregon M.O."/>
            <person name="Okwuonu G.O."/>
            <person name="Ongeri F.O."/>
            <person name="Onwere C.O."/>
            <person name="Osifeso I.O."/>
            <person name="Parra A.P."/>
            <person name="Patil S.P."/>
            <person name="Perez A.P."/>
            <person name="Perez Y.P."/>
            <person name="Pham C.P."/>
            <person name="Pu L.-L.P."/>
            <person name="Puazo M.P."/>
            <person name="Quiroz J.Q."/>
            <person name="Rouhana J.R."/>
            <person name="Ruiz M.R."/>
            <person name="Ruiz S.-J.R."/>
            <person name="Saada N.S."/>
            <person name="Santibanez J.S."/>
            <person name="Scheel M.S."/>
            <person name="Schneider B.S."/>
            <person name="Simmons D.S."/>
            <person name="Sisson I.S."/>
            <person name="Tang L.-Y.T."/>
            <person name="Thornton R.T."/>
            <person name="Tisius J.T."/>
            <person name="Toledanes G.T."/>
            <person name="Trejos Z.T."/>
            <person name="Usmani K.U."/>
            <person name="Varghese R.V."/>
            <person name="Vattathil S.V."/>
            <person name="Vee V.V."/>
            <person name="Walker D.W."/>
            <person name="Weissenberger G.W."/>
            <person name="White C.W."/>
            <person name="Williams A.W."/>
            <person name="Woodworth J.W."/>
            <person name="Wright R.W."/>
            <person name="Zhu Y.Z."/>
            <person name="Han Y.H."/>
            <person name="Newsham I.N."/>
            <person name="Nazareth L.N."/>
            <person name="Worley K.W."/>
            <person name="Muzny D.M."/>
            <person name="Rogers J.R."/>
            <person name="Gibbs R.G."/>
        </authorList>
    </citation>
    <scope>NUCLEOTIDE SEQUENCE [LARGE SCALE GENOMIC DNA]</scope>
</reference>
<evidence type="ECO:0000313" key="13">
    <source>
        <dbReference type="Proteomes" id="UP000028761"/>
    </source>
</evidence>
<dbReference type="SMART" id="SM00185">
    <property type="entry name" value="ARM"/>
    <property type="match status" value="5"/>
</dbReference>
<evidence type="ECO:0000256" key="11">
    <source>
        <dbReference type="SAM" id="MobiDB-lite"/>
    </source>
</evidence>
<evidence type="ECO:0000313" key="12">
    <source>
        <dbReference type="Ensembl" id="ENSPANP00000048476.1"/>
    </source>
</evidence>
<reference evidence="12" key="2">
    <citation type="submission" date="2025-08" db="UniProtKB">
        <authorList>
            <consortium name="Ensembl"/>
        </authorList>
    </citation>
    <scope>IDENTIFICATION</scope>
</reference>
<protein>
    <submittedName>
        <fullName evidence="12">ARVCF delta catenin family member</fullName>
    </submittedName>
</protein>
<feature type="repeat" description="ARM" evidence="10">
    <location>
        <begin position="498"/>
        <end position="541"/>
    </location>
</feature>
<accession>A0A8I5N004</accession>
<evidence type="ECO:0000256" key="4">
    <source>
        <dbReference type="ARBA" id="ARBA00005462"/>
    </source>
</evidence>
<evidence type="ECO:0000256" key="10">
    <source>
        <dbReference type="PROSITE-ProRule" id="PRU00259"/>
    </source>
</evidence>
<proteinExistence type="inferred from homology"/>
<evidence type="ECO:0000256" key="8">
    <source>
        <dbReference type="ARBA" id="ARBA00022949"/>
    </source>
</evidence>
<feature type="compositionally biased region" description="Polar residues" evidence="11">
    <location>
        <begin position="126"/>
        <end position="135"/>
    </location>
</feature>
<dbReference type="GO" id="GO:0005886">
    <property type="term" value="C:plasma membrane"/>
    <property type="evidence" value="ECO:0007669"/>
    <property type="project" value="TreeGrafter"/>
</dbReference>
<reference evidence="12" key="3">
    <citation type="submission" date="2025-09" db="UniProtKB">
        <authorList>
            <consortium name="Ensembl"/>
        </authorList>
    </citation>
    <scope>IDENTIFICATION</scope>
</reference>
<evidence type="ECO:0000256" key="5">
    <source>
        <dbReference type="ARBA" id="ARBA00022490"/>
    </source>
</evidence>
<keyword evidence="9" id="KW-0539">Nucleus</keyword>
<keyword evidence="5" id="KW-0963">Cytoplasm</keyword>
<dbReference type="SUPFAM" id="SSF48371">
    <property type="entry name" value="ARM repeat"/>
    <property type="match status" value="1"/>
</dbReference>
<feature type="compositionally biased region" description="Basic and acidic residues" evidence="11">
    <location>
        <begin position="170"/>
        <end position="179"/>
    </location>
</feature>
<name>A0A8I5N004_PAPAN</name>
<dbReference type="GO" id="GO:0005737">
    <property type="term" value="C:cytoplasm"/>
    <property type="evidence" value="ECO:0007669"/>
    <property type="project" value="UniProtKB-SubCell"/>
</dbReference>
<keyword evidence="6" id="KW-0677">Repeat</keyword>
<dbReference type="InterPro" id="IPR000225">
    <property type="entry name" value="Armadillo"/>
</dbReference>
<feature type="compositionally biased region" description="Pro residues" evidence="11">
    <location>
        <begin position="48"/>
        <end position="59"/>
    </location>
</feature>
<feature type="compositionally biased region" description="Acidic residues" evidence="11">
    <location>
        <begin position="325"/>
        <end position="335"/>
    </location>
</feature>
<dbReference type="PANTHER" id="PTHR10372">
    <property type="entry name" value="PLAKOPHILLIN-RELATED"/>
    <property type="match status" value="1"/>
</dbReference>
<dbReference type="FunFam" id="1.25.10.10:FF:000007">
    <property type="entry name" value="ARVCF, delta catenin family member"/>
    <property type="match status" value="1"/>
</dbReference>
<keyword evidence="8" id="KW-0965">Cell junction</keyword>
<feature type="compositionally biased region" description="Low complexity" evidence="11">
    <location>
        <begin position="253"/>
        <end position="272"/>
    </location>
</feature>
<evidence type="ECO:0000256" key="1">
    <source>
        <dbReference type="ARBA" id="ARBA00004123"/>
    </source>
</evidence>
<dbReference type="GeneTree" id="ENSGT00940000157027"/>
<dbReference type="PROSITE" id="PS50176">
    <property type="entry name" value="ARM_REPEAT"/>
    <property type="match status" value="3"/>
</dbReference>
<dbReference type="InterPro" id="IPR011989">
    <property type="entry name" value="ARM-like"/>
</dbReference>
<organism evidence="12 13">
    <name type="scientific">Papio anubis</name>
    <name type="common">Olive baboon</name>
    <dbReference type="NCBI Taxonomy" id="9555"/>
    <lineage>
        <taxon>Eukaryota</taxon>
        <taxon>Metazoa</taxon>
        <taxon>Chordata</taxon>
        <taxon>Craniata</taxon>
        <taxon>Vertebrata</taxon>
        <taxon>Euteleostomi</taxon>
        <taxon>Mammalia</taxon>
        <taxon>Eutheria</taxon>
        <taxon>Euarchontoglires</taxon>
        <taxon>Primates</taxon>
        <taxon>Haplorrhini</taxon>
        <taxon>Catarrhini</taxon>
        <taxon>Cercopithecidae</taxon>
        <taxon>Cercopithecinae</taxon>
        <taxon>Papio</taxon>
    </lineage>
</organism>
<dbReference type="InterPro" id="IPR028435">
    <property type="entry name" value="Plakophilin/d_Catenin"/>
</dbReference>
<dbReference type="AlphaFoldDB" id="A0A8I5N004"/>
<dbReference type="InterPro" id="IPR016024">
    <property type="entry name" value="ARM-type_fold"/>
</dbReference>
<keyword evidence="7" id="KW-0130">Cell adhesion</keyword>
<dbReference type="GO" id="GO:0005912">
    <property type="term" value="C:adherens junction"/>
    <property type="evidence" value="ECO:0007669"/>
    <property type="project" value="UniProtKB-SubCell"/>
</dbReference>
<feature type="compositionally biased region" description="Polar residues" evidence="11">
    <location>
        <begin position="157"/>
        <end position="169"/>
    </location>
</feature>
<feature type="repeat" description="ARM" evidence="10">
    <location>
        <begin position="758"/>
        <end position="795"/>
    </location>
</feature>
<dbReference type="PANTHER" id="PTHR10372:SF5">
    <property type="entry name" value="SPLICING REGULATOR ARVCF"/>
    <property type="match status" value="1"/>
</dbReference>
<feature type="repeat" description="ARM" evidence="10">
    <location>
        <begin position="455"/>
        <end position="483"/>
    </location>
</feature>
<keyword evidence="13" id="KW-1185">Reference proteome</keyword>
<evidence type="ECO:0000256" key="9">
    <source>
        <dbReference type="ARBA" id="ARBA00023242"/>
    </source>
</evidence>
<evidence type="ECO:0000256" key="3">
    <source>
        <dbReference type="ARBA" id="ARBA00004536"/>
    </source>
</evidence>
<evidence type="ECO:0000256" key="2">
    <source>
        <dbReference type="ARBA" id="ARBA00004496"/>
    </source>
</evidence>
<gene>
    <name evidence="12" type="primary">ARVCF</name>
</gene>
<dbReference type="Ensembl" id="ENSPANT00000081679.1">
    <property type="protein sequence ID" value="ENSPANP00000048476.1"/>
    <property type="gene ID" value="ENSPANG00000007369.4"/>
</dbReference>
<dbReference type="Proteomes" id="UP000028761">
    <property type="component" value="Chromosome 16"/>
</dbReference>
<comment type="similarity">
    <text evidence="4">Belongs to the beta-catenin family.</text>
</comment>
<comment type="subcellular location">
    <subcellularLocation>
        <location evidence="3">Cell junction</location>
        <location evidence="3">Adherens junction</location>
    </subcellularLocation>
    <subcellularLocation>
        <location evidence="2">Cytoplasm</location>
    </subcellularLocation>
    <subcellularLocation>
        <location evidence="1">Nucleus</location>
    </subcellularLocation>
</comment>
<dbReference type="Gene3D" id="1.25.10.10">
    <property type="entry name" value="Leucine-rich Repeat Variant"/>
    <property type="match status" value="1"/>
</dbReference>
<sequence length="991" mass="106867">MTPLPRGGEGADAQASSESGVGVGGWVERVRPRGCRPHPLSLGGGTSPRPPVTPSPAPATPHLGAAPPDWLLAVTAARSAPAGSESAEPEPERPRRRSRAWSSHSHPRRWPEPPSPGPMPAELRQEQSPGSQASLATMPEAPDVLEETVTVEEDPGTPTSHVSIVTSEDGTTRRTETKVTKTVKTVTTRTVRQVPLGPDGLPLLDGGPPLGPFADGALDRHFLLRGGGPAATLSRAYLSSGAGFPEGPEPRDSSSYGSLSRGLGVRPPRAGPLGPGPGDGCFTLPGHREAFSVGPEPGPPGGRSLPERFQAEPYGLEDDTRSLAADDEGGPELEPDYGTATRRRPECGRGLHTRAYEDAADDGGELTDERPAFPAVTAPLAQPERGSLGSLDRLVRRSPSVDSARKEPRWRDPELPEVLAMLRHPVDPVKANAAAYLQHLCFENEGVKRRVRQLRGLPLLVALLDHPRAEVRRRACGALRNLSYGRDTDNKAAIRDCGGVPALVRLLRAARDNEVRELVTGTLWNLSSYEPLKMVIIDHGLQTLTHEVIVPHSGWEREPNEDSKPRDAEWTTVFKNTSGCLRNVSSDGAEARRRLRECEGLVDALLHALQSAVGRKDTDNKSVENCVCIMRNLSYHVHKEVPGADRYQEAEPGPLGSAVVSQRRRRDDASCFGGKKAKGKKDGEMDRNFDTLDLPKRTEAAKGFELLYQPEVVRLYLSLLTESRNFNTLEAAAGALQNLSAGNWMWATYIRATVRKERGLPVLVELLQSETDKVVRAVAIALRNLSLDQRNKDLIGSYAMAELVRNVRNAQAPPRPGARLEEDTVVAVLNTIHEIVSDSLDNTRSLLQARGVPALVALVASRCGGEGSVVWGAGDVGEGPPLTPPSAPQPICTRGEGGVARVADSVELQRAAWYSAERWLDQGALPGAFSLAFPAHFALFPLHVLHPPCVCVLCLSRLLLLPRGLREHRVLGASMTARCHWWTRALVSGGG</sequence>
<evidence type="ECO:0000256" key="7">
    <source>
        <dbReference type="ARBA" id="ARBA00022889"/>
    </source>
</evidence>
<feature type="region of interest" description="Disordered" evidence="11">
    <location>
        <begin position="1"/>
        <end position="183"/>
    </location>
</feature>
<feature type="compositionally biased region" description="Low complexity" evidence="11">
    <location>
        <begin position="76"/>
        <end position="86"/>
    </location>
</feature>
<feature type="region of interest" description="Disordered" evidence="11">
    <location>
        <begin position="239"/>
        <end position="345"/>
    </location>
</feature>
<dbReference type="GO" id="GO:0045296">
    <property type="term" value="F:cadherin binding"/>
    <property type="evidence" value="ECO:0007669"/>
    <property type="project" value="UniProtKB-ARBA"/>
</dbReference>
<evidence type="ECO:0000256" key="6">
    <source>
        <dbReference type="ARBA" id="ARBA00022737"/>
    </source>
</evidence>
<feature type="compositionally biased region" description="Acidic residues" evidence="11">
    <location>
        <begin position="143"/>
        <end position="155"/>
    </location>
</feature>
<dbReference type="GO" id="GO:0005634">
    <property type="term" value="C:nucleus"/>
    <property type="evidence" value="ECO:0007669"/>
    <property type="project" value="UniProtKB-SubCell"/>
</dbReference>